<evidence type="ECO:0000259" key="7">
    <source>
        <dbReference type="Pfam" id="PF03717"/>
    </source>
</evidence>
<dbReference type="InterPro" id="IPR005311">
    <property type="entry name" value="PBP_dimer"/>
</dbReference>
<evidence type="ECO:0000256" key="4">
    <source>
        <dbReference type="SAM" id="MobiDB-lite"/>
    </source>
</evidence>
<evidence type="ECO:0000313" key="8">
    <source>
        <dbReference type="EMBL" id="KIG18299.1"/>
    </source>
</evidence>
<evidence type="ECO:0000256" key="1">
    <source>
        <dbReference type="ARBA" id="ARBA00004370"/>
    </source>
</evidence>
<dbReference type="EMBL" id="JMCC02000013">
    <property type="protein sequence ID" value="KIG18299.1"/>
    <property type="molecule type" value="Genomic_DNA"/>
</dbReference>
<dbReference type="Pfam" id="PF00905">
    <property type="entry name" value="Transpeptidase"/>
    <property type="match status" value="1"/>
</dbReference>
<dbReference type="SUPFAM" id="SSF56519">
    <property type="entry name" value="Penicillin binding protein dimerisation domain"/>
    <property type="match status" value="1"/>
</dbReference>
<feature type="region of interest" description="Disordered" evidence="4">
    <location>
        <begin position="23"/>
        <end position="66"/>
    </location>
</feature>
<dbReference type="GO" id="GO:0071555">
    <property type="term" value="P:cell wall organization"/>
    <property type="evidence" value="ECO:0007669"/>
    <property type="project" value="TreeGrafter"/>
</dbReference>
<reference evidence="8 9" key="1">
    <citation type="submission" date="2014-12" db="EMBL/GenBank/DDBJ databases">
        <title>Genome assembly of Enhygromyxa salina DSM 15201.</title>
        <authorList>
            <person name="Sharma G."/>
            <person name="Subramanian S."/>
        </authorList>
    </citation>
    <scope>NUCLEOTIDE SEQUENCE [LARGE SCALE GENOMIC DNA]</scope>
    <source>
        <strain evidence="8 9">DSM 15201</strain>
    </source>
</reference>
<comment type="caution">
    <text evidence="8">The sequence shown here is derived from an EMBL/GenBank/DDBJ whole genome shotgun (WGS) entry which is preliminary data.</text>
</comment>
<dbReference type="Gene3D" id="3.40.710.10">
    <property type="entry name" value="DD-peptidase/beta-lactamase superfamily"/>
    <property type="match status" value="1"/>
</dbReference>
<dbReference type="GO" id="GO:0009002">
    <property type="term" value="F:serine-type D-Ala-D-Ala carboxypeptidase activity"/>
    <property type="evidence" value="ECO:0007669"/>
    <property type="project" value="InterPro"/>
</dbReference>
<dbReference type="AlphaFoldDB" id="A0A0C1ZL88"/>
<protein>
    <submittedName>
        <fullName evidence="8">Penicillin-binding protein 2 (PBP-2)</fullName>
    </submittedName>
</protein>
<feature type="domain" description="Penicillin-binding protein transpeptidase" evidence="6">
    <location>
        <begin position="376"/>
        <end position="710"/>
    </location>
</feature>
<organism evidence="8 9">
    <name type="scientific">Enhygromyxa salina</name>
    <dbReference type="NCBI Taxonomy" id="215803"/>
    <lineage>
        <taxon>Bacteria</taxon>
        <taxon>Pseudomonadati</taxon>
        <taxon>Myxococcota</taxon>
        <taxon>Polyangia</taxon>
        <taxon>Nannocystales</taxon>
        <taxon>Nannocystaceae</taxon>
        <taxon>Enhygromyxa</taxon>
    </lineage>
</organism>
<feature type="region of interest" description="Disordered" evidence="4">
    <location>
        <begin position="720"/>
        <end position="752"/>
    </location>
</feature>
<dbReference type="SUPFAM" id="SSF56601">
    <property type="entry name" value="beta-lactamase/transpeptidase-like"/>
    <property type="match status" value="1"/>
</dbReference>
<dbReference type="InterPro" id="IPR036138">
    <property type="entry name" value="PBP_dimer_sf"/>
</dbReference>
<keyword evidence="2" id="KW-0378">Hydrolase</keyword>
<dbReference type="GO" id="GO:0008658">
    <property type="term" value="F:penicillin binding"/>
    <property type="evidence" value="ECO:0007669"/>
    <property type="project" value="InterPro"/>
</dbReference>
<keyword evidence="5" id="KW-0812">Transmembrane</keyword>
<dbReference type="PANTHER" id="PTHR30627">
    <property type="entry name" value="PEPTIDOGLYCAN D,D-TRANSPEPTIDASE"/>
    <property type="match status" value="1"/>
</dbReference>
<accession>A0A0C1ZL88</accession>
<feature type="compositionally biased region" description="Basic and acidic residues" evidence="4">
    <location>
        <begin position="739"/>
        <end position="752"/>
    </location>
</feature>
<feature type="compositionally biased region" description="Basic and acidic residues" evidence="4">
    <location>
        <begin position="54"/>
        <end position="66"/>
    </location>
</feature>
<dbReference type="Pfam" id="PF03717">
    <property type="entry name" value="PBP_dimer"/>
    <property type="match status" value="1"/>
</dbReference>
<dbReference type="Gene3D" id="3.90.1310.10">
    <property type="entry name" value="Penicillin-binding protein 2a (Domain 2)"/>
    <property type="match status" value="1"/>
</dbReference>
<dbReference type="InterPro" id="IPR001460">
    <property type="entry name" value="PCN-bd_Tpept"/>
</dbReference>
<gene>
    <name evidence="8" type="ORF">DB30_01408</name>
</gene>
<evidence type="ECO:0000256" key="2">
    <source>
        <dbReference type="ARBA" id="ARBA00022645"/>
    </source>
</evidence>
<dbReference type="GO" id="GO:0009252">
    <property type="term" value="P:peptidoglycan biosynthetic process"/>
    <property type="evidence" value="ECO:0007669"/>
    <property type="project" value="InterPro"/>
</dbReference>
<proteinExistence type="predicted"/>
<name>A0A0C1ZL88_9BACT</name>
<evidence type="ECO:0000259" key="6">
    <source>
        <dbReference type="Pfam" id="PF00905"/>
    </source>
</evidence>
<evidence type="ECO:0000256" key="5">
    <source>
        <dbReference type="SAM" id="Phobius"/>
    </source>
</evidence>
<sequence>MSREKSKPRAGFSSEGFRAAIARRAKRSSGGSGSGSGSGPNSDSGAGSGSGSSGDRKQLSRRSPSDDVRVLKPRLQAFVIIGGLIFLSLIVRLFQLQILEGVHFARRAEQNFVDTIDVEAPRGRIFDTKGRPLATNHATYALYVTAIPRVQVESDEPGEEPKIVRMPIDDQQIIDLGALIDFVDEDDRASFVEKLDRLRADERNGRYAVAVRNNLSWDENARIQTRGFDTWVEIRESARRYYPEHELAAFVTGFMREIGRNALEDTRYIDYRPGDRIGVTGIERQWENYLRGRLGERSRVVDALGREVAEAPPAAVAALPPDREPIPGQDIYLSLDLDLQRVAATALAGESMEGPSGDALSLGGSLGGMGAVKRAGGAIAMEVQTGRIIAMVSSPAIDPNVWEGRITRQQYEDWLNSPFKPFVDKTVQENFYPGSTYKVVSALAMLEEPNFNPEETIECDGYVEYGGRRFNDTHRHGIINLEQAIVQSCNVYFYHLAIEKDLTLARMEEVARRLGLGERTGLGINAEVPGVVPTEASEARQGTFQRGVRLNSAIGQGNVKATVLQIAVLYAALANGGYVVTPSLVDRVETSDNKLVLQTEPKFKQSEPVIAPFDRQRIHKGLIGVVNSELGTAYSERLSSVTVAGKTGTAQVGIDPKEGEELIEGWDVTKDHAWFASYAPAENPEIVVVALVAHGGVGADAAAPIVMRVIDHYLGSKGAQGDLSAHPRAPGVPPPLPGEAERQRQAEIEEGL</sequence>
<dbReference type="InterPro" id="IPR017790">
    <property type="entry name" value="Penicillin-binding_protein_2"/>
</dbReference>
<comment type="subcellular location">
    <subcellularLocation>
        <location evidence="1">Membrane</location>
    </subcellularLocation>
</comment>
<keyword evidence="2" id="KW-0645">Protease</keyword>
<dbReference type="Proteomes" id="UP000031599">
    <property type="component" value="Unassembled WGS sequence"/>
</dbReference>
<feature type="domain" description="Penicillin-binding protein dimerisation" evidence="7">
    <location>
        <begin position="118"/>
        <end position="310"/>
    </location>
</feature>
<keyword evidence="3 5" id="KW-0472">Membrane</keyword>
<keyword evidence="5" id="KW-1133">Transmembrane helix</keyword>
<dbReference type="InterPro" id="IPR050515">
    <property type="entry name" value="Beta-lactam/transpept"/>
</dbReference>
<dbReference type="InterPro" id="IPR012338">
    <property type="entry name" value="Beta-lactam/transpept-like"/>
</dbReference>
<keyword evidence="2" id="KW-0121">Carboxypeptidase</keyword>
<evidence type="ECO:0000256" key="3">
    <source>
        <dbReference type="ARBA" id="ARBA00023136"/>
    </source>
</evidence>
<dbReference type="GO" id="GO:0005886">
    <property type="term" value="C:plasma membrane"/>
    <property type="evidence" value="ECO:0007669"/>
    <property type="project" value="TreeGrafter"/>
</dbReference>
<dbReference type="RefSeq" id="WP_052547177.1">
    <property type="nucleotide sequence ID" value="NZ_JMCC02000013.1"/>
</dbReference>
<dbReference type="NCBIfam" id="TIGR03423">
    <property type="entry name" value="pbp2_mrdA"/>
    <property type="match status" value="1"/>
</dbReference>
<feature type="transmembrane region" description="Helical" evidence="5">
    <location>
        <begin position="75"/>
        <end position="94"/>
    </location>
</feature>
<evidence type="ECO:0000313" key="9">
    <source>
        <dbReference type="Proteomes" id="UP000031599"/>
    </source>
</evidence>